<dbReference type="EMBL" id="JYHA01000008">
    <property type="protein sequence ID" value="KKB96875.1"/>
    <property type="molecule type" value="Genomic_DNA"/>
</dbReference>
<protein>
    <submittedName>
        <fullName evidence="1">Trp operon repressor</fullName>
    </submittedName>
</protein>
<evidence type="ECO:0000313" key="1">
    <source>
        <dbReference type="EMBL" id="KKB96875.1"/>
    </source>
</evidence>
<dbReference type="InterPro" id="IPR010921">
    <property type="entry name" value="Trp_repressor/repl_initiator"/>
</dbReference>
<evidence type="ECO:0000313" key="2">
    <source>
        <dbReference type="Proteomes" id="UP000033358"/>
    </source>
</evidence>
<dbReference type="PIRSF" id="PIRSF012508">
    <property type="entry name" value="YerC"/>
    <property type="match status" value="1"/>
</dbReference>
<organism evidence="1 2">
    <name type="scientific">Candidatus Arcanibacter lacustris</name>
    <dbReference type="NCBI Taxonomy" id="1607817"/>
    <lineage>
        <taxon>Bacteria</taxon>
        <taxon>Pseudomonadati</taxon>
        <taxon>Pseudomonadota</taxon>
        <taxon>Alphaproteobacteria</taxon>
        <taxon>Rickettsiales</taxon>
        <taxon>Candidatus Arcanibacter</taxon>
    </lineage>
</organism>
<gene>
    <name evidence="1" type="primary">trpR</name>
    <name evidence="1" type="ORF">SZ25_00028</name>
</gene>
<dbReference type="GO" id="GO:0043565">
    <property type="term" value="F:sequence-specific DNA binding"/>
    <property type="evidence" value="ECO:0007669"/>
    <property type="project" value="InterPro"/>
</dbReference>
<dbReference type="SUPFAM" id="SSF48295">
    <property type="entry name" value="TrpR-like"/>
    <property type="match status" value="1"/>
</dbReference>
<dbReference type="InterPro" id="IPR000831">
    <property type="entry name" value="Trp_repress"/>
</dbReference>
<accession>A0A0F5MQ24</accession>
<sequence>MDKNLHSLYEAILQLQTTEECEAFFKDICTPKEIKDLQDRWRTAQLLAAKELSYREIQKLTGVSLATITRVARFLSYETYCGYKLVIDRLRDNGE</sequence>
<dbReference type="PANTHER" id="PTHR40080:SF1">
    <property type="entry name" value="TRPR-LIKE PROTEIN YERC_YECD"/>
    <property type="match status" value="1"/>
</dbReference>
<proteinExistence type="predicted"/>
<feature type="non-terminal residue" evidence="1">
    <location>
        <position position="95"/>
    </location>
</feature>
<dbReference type="GO" id="GO:0003700">
    <property type="term" value="F:DNA-binding transcription factor activity"/>
    <property type="evidence" value="ECO:0007669"/>
    <property type="project" value="InterPro"/>
</dbReference>
<comment type="caution">
    <text evidence="1">The sequence shown here is derived from an EMBL/GenBank/DDBJ whole genome shotgun (WGS) entry which is preliminary data.</text>
</comment>
<reference evidence="1 2" key="1">
    <citation type="submission" date="2015-02" db="EMBL/GenBank/DDBJ databases">
        <title>Single cell genomics of a rare environmental alphaproteobacterium provides unique insights into Rickettsiaceae evolution.</title>
        <authorList>
            <person name="Martijn J."/>
            <person name="Schulz F."/>
            <person name="Zaremba-Niedzwiedzka K."/>
            <person name="Viklund J."/>
            <person name="Stepanauskas R."/>
            <person name="Andersson S.G.E."/>
            <person name="Horn M."/>
            <person name="Guy L."/>
            <person name="Ettema T.J.G."/>
        </authorList>
    </citation>
    <scope>NUCLEOTIDE SEQUENCE [LARGE SCALE GENOMIC DNA]</scope>
    <source>
        <strain evidence="1 2">SCGC AAA041-L04</strain>
    </source>
</reference>
<keyword evidence="2" id="KW-1185">Reference proteome</keyword>
<dbReference type="Proteomes" id="UP000033358">
    <property type="component" value="Unassembled WGS sequence"/>
</dbReference>
<name>A0A0F5MQ24_9RICK</name>
<dbReference type="PANTHER" id="PTHR40080">
    <property type="entry name" value="LMO1763 PROTEIN"/>
    <property type="match status" value="1"/>
</dbReference>
<dbReference type="InterPro" id="IPR038116">
    <property type="entry name" value="TrpR-like_sf"/>
</dbReference>
<dbReference type="AlphaFoldDB" id="A0A0F5MQ24"/>
<dbReference type="InterPro" id="IPR013368">
    <property type="entry name" value="YecD_YerC"/>
</dbReference>
<dbReference type="Gene3D" id="1.10.1270.10">
    <property type="entry name" value="TrpR-like"/>
    <property type="match status" value="1"/>
</dbReference>
<dbReference type="NCBIfam" id="TIGR02531">
    <property type="entry name" value="yecD_yerC"/>
    <property type="match status" value="1"/>
</dbReference>
<dbReference type="Pfam" id="PF01371">
    <property type="entry name" value="Trp_repressor"/>
    <property type="match status" value="1"/>
</dbReference>